<proteinExistence type="predicted"/>
<feature type="transmembrane region" description="Helical" evidence="1">
    <location>
        <begin position="166"/>
        <end position="190"/>
    </location>
</feature>
<name>A0A1X1UCJ2_MYCFL</name>
<dbReference type="EMBL" id="LQOV01000008">
    <property type="protein sequence ID" value="ORV54552.1"/>
    <property type="molecule type" value="Genomic_DNA"/>
</dbReference>
<gene>
    <name evidence="2" type="ORF">AWC05_18350</name>
</gene>
<feature type="transmembrane region" description="Helical" evidence="1">
    <location>
        <begin position="48"/>
        <end position="65"/>
    </location>
</feature>
<protein>
    <recommendedName>
        <fullName evidence="4">Carotenoid biosynthesis protein</fullName>
    </recommendedName>
</protein>
<comment type="caution">
    <text evidence="2">The sequence shown here is derived from an EMBL/GenBank/DDBJ whole genome shotgun (WGS) entry which is preliminary data.</text>
</comment>
<dbReference type="Proteomes" id="UP000193010">
    <property type="component" value="Unassembled WGS sequence"/>
</dbReference>
<keyword evidence="1" id="KW-0812">Transmembrane</keyword>
<keyword evidence="1" id="KW-0472">Membrane</keyword>
<dbReference type="RefSeq" id="WP_085221612.1">
    <property type="nucleotide sequence ID" value="NZ_AP022576.1"/>
</dbReference>
<feature type="transmembrane region" description="Helical" evidence="1">
    <location>
        <begin position="23"/>
        <end position="41"/>
    </location>
</feature>
<feature type="transmembrane region" description="Helical" evidence="1">
    <location>
        <begin position="124"/>
        <end position="146"/>
    </location>
</feature>
<dbReference type="OrthoDB" id="4684431at2"/>
<dbReference type="AlphaFoldDB" id="A0A1X1UCJ2"/>
<evidence type="ECO:0000256" key="1">
    <source>
        <dbReference type="SAM" id="Phobius"/>
    </source>
</evidence>
<feature type="transmembrane region" description="Helical" evidence="1">
    <location>
        <begin position="92"/>
        <end position="112"/>
    </location>
</feature>
<feature type="transmembrane region" description="Helical" evidence="1">
    <location>
        <begin position="229"/>
        <end position="250"/>
    </location>
</feature>
<accession>A0A1X1UCJ2</accession>
<dbReference type="STRING" id="292462.AWC05_18350"/>
<keyword evidence="3" id="KW-1185">Reference proteome</keyword>
<keyword evidence="1" id="KW-1133">Transmembrane helix</keyword>
<evidence type="ECO:0000313" key="2">
    <source>
        <dbReference type="EMBL" id="ORV54552.1"/>
    </source>
</evidence>
<reference evidence="2 3" key="1">
    <citation type="submission" date="2016-01" db="EMBL/GenBank/DDBJ databases">
        <title>The new phylogeny of the genus Mycobacterium.</title>
        <authorList>
            <person name="Tarcisio F."/>
            <person name="Conor M."/>
            <person name="Antonella G."/>
            <person name="Elisabetta G."/>
            <person name="Giulia F.S."/>
            <person name="Sara T."/>
            <person name="Anna F."/>
            <person name="Clotilde B."/>
            <person name="Roberto B."/>
            <person name="Veronica D.S."/>
            <person name="Fabio R."/>
            <person name="Monica P."/>
            <person name="Olivier J."/>
            <person name="Enrico T."/>
            <person name="Nicola S."/>
        </authorList>
    </citation>
    <scope>NUCLEOTIDE SEQUENCE [LARGE SCALE GENOMIC DNA]</scope>
    <source>
        <strain evidence="2 3">DSM 44852</strain>
    </source>
</reference>
<organism evidence="2 3">
    <name type="scientific">Mycobacterium florentinum</name>
    <dbReference type="NCBI Taxonomy" id="292462"/>
    <lineage>
        <taxon>Bacteria</taxon>
        <taxon>Bacillati</taxon>
        <taxon>Actinomycetota</taxon>
        <taxon>Actinomycetes</taxon>
        <taxon>Mycobacteriales</taxon>
        <taxon>Mycobacteriaceae</taxon>
        <taxon>Mycobacterium</taxon>
        <taxon>Mycobacterium simiae complex</taxon>
    </lineage>
</organism>
<evidence type="ECO:0000313" key="3">
    <source>
        <dbReference type="Proteomes" id="UP000193010"/>
    </source>
</evidence>
<feature type="transmembrane region" description="Helical" evidence="1">
    <location>
        <begin position="197"/>
        <end position="217"/>
    </location>
</feature>
<sequence>MIAVAQFNIPTPPDMVFPRTPQTVAEIVLWLVVVAFVAFAVHQWRRTGSPLGLVMLAGGGIALLNEPLDDILGLVHHPRPGQDVVFETMGPIPHWGLPTYIIFFGGIAYVLLLELRRLTFTPRAFWTGIAITFVADLLIELPLLYFHLYTYFGYGQVPMSIGGFPLYWLFINTTGPILCAAILFAAPGYFTGWRTVLVLFLPVVTDAGCSAAVGLPVYNALHTPGAPAWITWVGAFASCAIGLVILDASARWIYAHTLKMQQGVESAPALQEQG</sequence>
<evidence type="ECO:0008006" key="4">
    <source>
        <dbReference type="Google" id="ProtNLM"/>
    </source>
</evidence>